<comment type="caution">
    <text evidence="1">The sequence shown here is derived from an EMBL/GenBank/DDBJ whole genome shotgun (WGS) entry which is preliminary data.</text>
</comment>
<proteinExistence type="predicted"/>
<gene>
    <name evidence="1" type="ORF">ACFPXP_14680</name>
</gene>
<sequence length="85" mass="9884">MSVHKAITEHTQKMNNHLQEFLLLDAQREKAIEEAFERCKSGQPFSVDRINQITKAINEHAKKGISPTRIYVTEQMVQEYALRSK</sequence>
<protein>
    <submittedName>
        <fullName evidence="1">YpbS family protein</fullName>
    </submittedName>
</protein>
<name>A0ABW1IRC2_9BACL</name>
<dbReference type="InterPro" id="IPR019688">
    <property type="entry name" value="DUF2533"/>
</dbReference>
<evidence type="ECO:0000313" key="1">
    <source>
        <dbReference type="EMBL" id="MFC5987649.1"/>
    </source>
</evidence>
<keyword evidence="2" id="KW-1185">Reference proteome</keyword>
<reference evidence="2" key="1">
    <citation type="journal article" date="2019" name="Int. J. Syst. Evol. Microbiol.">
        <title>The Global Catalogue of Microorganisms (GCM) 10K type strain sequencing project: providing services to taxonomists for standard genome sequencing and annotation.</title>
        <authorList>
            <consortium name="The Broad Institute Genomics Platform"/>
            <consortium name="The Broad Institute Genome Sequencing Center for Infectious Disease"/>
            <person name="Wu L."/>
            <person name="Ma J."/>
        </authorList>
    </citation>
    <scope>NUCLEOTIDE SEQUENCE [LARGE SCALE GENOMIC DNA]</scope>
    <source>
        <strain evidence="2">CCM 8749</strain>
    </source>
</reference>
<organism evidence="1 2">
    <name type="scientific">Marinicrinis lubricantis</name>
    <dbReference type="NCBI Taxonomy" id="2086470"/>
    <lineage>
        <taxon>Bacteria</taxon>
        <taxon>Bacillati</taxon>
        <taxon>Bacillota</taxon>
        <taxon>Bacilli</taxon>
        <taxon>Bacillales</taxon>
        <taxon>Paenibacillaceae</taxon>
    </lineage>
</organism>
<dbReference type="RefSeq" id="WP_379895059.1">
    <property type="nucleotide sequence ID" value="NZ_CBCSCT010000033.1"/>
</dbReference>
<dbReference type="Proteomes" id="UP001596250">
    <property type="component" value="Unassembled WGS sequence"/>
</dbReference>
<accession>A0ABW1IRC2</accession>
<evidence type="ECO:0000313" key="2">
    <source>
        <dbReference type="Proteomes" id="UP001596250"/>
    </source>
</evidence>
<dbReference type="Pfam" id="PF10752">
    <property type="entry name" value="DUF2533"/>
    <property type="match status" value="1"/>
</dbReference>
<dbReference type="EMBL" id="JBHSQV010000168">
    <property type="protein sequence ID" value="MFC5987649.1"/>
    <property type="molecule type" value="Genomic_DNA"/>
</dbReference>